<comment type="caution">
    <text evidence="2">The sequence shown here is derived from an EMBL/GenBank/DDBJ whole genome shotgun (WGS) entry which is preliminary data.</text>
</comment>
<dbReference type="EMBL" id="ABCS01000039">
    <property type="protein sequence ID" value="EDM77892.1"/>
    <property type="molecule type" value="Genomic_DNA"/>
</dbReference>
<proteinExistence type="predicted"/>
<feature type="chain" id="PRO_5002695246" evidence="1">
    <location>
        <begin position="30"/>
        <end position="297"/>
    </location>
</feature>
<sequence length="297" mass="31717">MVWSIDMRRVAVLPLAALALLAAPRAAQACSCSEIINIYPADTVAPTNTKVWILNGAFFFESWSAYCGDVPLPALVGPDGEVPYDHQAFQNSAVITPLAPLEADASYTFQLNCPELYFDVTTSFTVGEGPDTDAPPPVVATRGEEFHHDDLGSCGADHYVEYAVEHDGLFTIIDVHADGVVDLDAEAPAPLADASTIDYIDYETTDVSVGNQTCRTSWPEANYGESADVRFATVDLAGNFSGWSAIERVELEPLDDPNVRGCAVTRGGDRGAPLWGGLALLALLGLRRRRLAAAGSP</sequence>
<dbReference type="AlphaFoldDB" id="A6G8I2"/>
<evidence type="ECO:0000313" key="3">
    <source>
        <dbReference type="Proteomes" id="UP000005801"/>
    </source>
</evidence>
<dbReference type="Proteomes" id="UP000005801">
    <property type="component" value="Unassembled WGS sequence"/>
</dbReference>
<keyword evidence="3" id="KW-1185">Reference proteome</keyword>
<accession>A6G8I2</accession>
<organism evidence="2 3">
    <name type="scientific">Plesiocystis pacifica SIR-1</name>
    <dbReference type="NCBI Taxonomy" id="391625"/>
    <lineage>
        <taxon>Bacteria</taxon>
        <taxon>Pseudomonadati</taxon>
        <taxon>Myxococcota</taxon>
        <taxon>Polyangia</taxon>
        <taxon>Nannocystales</taxon>
        <taxon>Nannocystaceae</taxon>
        <taxon>Plesiocystis</taxon>
    </lineage>
</organism>
<name>A6G8I2_9BACT</name>
<keyword evidence="1" id="KW-0732">Signal</keyword>
<evidence type="ECO:0000313" key="2">
    <source>
        <dbReference type="EMBL" id="EDM77892.1"/>
    </source>
</evidence>
<dbReference type="RefSeq" id="WP_006973027.1">
    <property type="nucleotide sequence ID" value="NZ_ABCS01000039.1"/>
</dbReference>
<protein>
    <submittedName>
        <fullName evidence="2">Uncharacterized protein</fullName>
    </submittedName>
</protein>
<evidence type="ECO:0000256" key="1">
    <source>
        <dbReference type="SAM" id="SignalP"/>
    </source>
</evidence>
<reference evidence="2 3" key="1">
    <citation type="submission" date="2007-06" db="EMBL/GenBank/DDBJ databases">
        <authorList>
            <person name="Shimkets L."/>
            <person name="Ferriera S."/>
            <person name="Johnson J."/>
            <person name="Kravitz S."/>
            <person name="Beeson K."/>
            <person name="Sutton G."/>
            <person name="Rogers Y.-H."/>
            <person name="Friedman R."/>
            <person name="Frazier M."/>
            <person name="Venter J.C."/>
        </authorList>
    </citation>
    <scope>NUCLEOTIDE SEQUENCE [LARGE SCALE GENOMIC DNA]</scope>
    <source>
        <strain evidence="2 3">SIR-1</strain>
    </source>
</reference>
<feature type="signal peptide" evidence="1">
    <location>
        <begin position="1"/>
        <end position="29"/>
    </location>
</feature>
<gene>
    <name evidence="2" type="ORF">PPSIR1_01657</name>
</gene>